<evidence type="ECO:0000313" key="9">
    <source>
        <dbReference type="EMBL" id="SFQ31395.1"/>
    </source>
</evidence>
<dbReference type="AlphaFoldDB" id="A0A1I5XHE3"/>
<dbReference type="RefSeq" id="WP_092282595.1">
    <property type="nucleotide sequence ID" value="NZ_FOXR01000026.1"/>
</dbReference>
<evidence type="ECO:0000256" key="3">
    <source>
        <dbReference type="ARBA" id="ARBA00022448"/>
    </source>
</evidence>
<feature type="transmembrane region" description="Helical" evidence="8">
    <location>
        <begin position="100"/>
        <end position="118"/>
    </location>
</feature>
<protein>
    <recommendedName>
        <fullName evidence="11">Transporter</fullName>
    </recommendedName>
</protein>
<accession>A0A1I5XHE3</accession>
<feature type="transmembrane region" description="Helical" evidence="8">
    <location>
        <begin position="60"/>
        <end position="80"/>
    </location>
</feature>
<evidence type="ECO:0000256" key="5">
    <source>
        <dbReference type="ARBA" id="ARBA00022692"/>
    </source>
</evidence>
<evidence type="ECO:0000313" key="10">
    <source>
        <dbReference type="Proteomes" id="UP000198577"/>
    </source>
</evidence>
<keyword evidence="6 8" id="KW-1133">Transmembrane helix</keyword>
<feature type="transmembrane region" description="Helical" evidence="8">
    <location>
        <begin position="161"/>
        <end position="180"/>
    </location>
</feature>
<dbReference type="Pfam" id="PF03547">
    <property type="entry name" value="Mem_trans"/>
    <property type="match status" value="2"/>
</dbReference>
<dbReference type="Proteomes" id="UP000198577">
    <property type="component" value="Unassembled WGS sequence"/>
</dbReference>
<keyword evidence="5 8" id="KW-0812">Transmembrane</keyword>
<dbReference type="InterPro" id="IPR004776">
    <property type="entry name" value="Mem_transp_PIN-like"/>
</dbReference>
<evidence type="ECO:0000256" key="6">
    <source>
        <dbReference type="ARBA" id="ARBA00022989"/>
    </source>
</evidence>
<keyword evidence="10" id="KW-1185">Reference proteome</keyword>
<keyword evidence="7 8" id="KW-0472">Membrane</keyword>
<dbReference type="Gene3D" id="1.20.1530.20">
    <property type="match status" value="1"/>
</dbReference>
<dbReference type="GO" id="GO:0005886">
    <property type="term" value="C:plasma membrane"/>
    <property type="evidence" value="ECO:0007669"/>
    <property type="project" value="UniProtKB-SubCell"/>
</dbReference>
<dbReference type="STRING" id="937334.SAMN05444406_12618"/>
<evidence type="ECO:0000256" key="8">
    <source>
        <dbReference type="SAM" id="Phobius"/>
    </source>
</evidence>
<evidence type="ECO:0000256" key="7">
    <source>
        <dbReference type="ARBA" id="ARBA00023136"/>
    </source>
</evidence>
<feature type="transmembrane region" description="Helical" evidence="8">
    <location>
        <begin position="187"/>
        <end position="212"/>
    </location>
</feature>
<feature type="transmembrane region" description="Helical" evidence="8">
    <location>
        <begin position="281"/>
        <end position="304"/>
    </location>
</feature>
<evidence type="ECO:0000256" key="1">
    <source>
        <dbReference type="ARBA" id="ARBA00004651"/>
    </source>
</evidence>
<keyword evidence="3" id="KW-0813">Transport</keyword>
<keyword evidence="4" id="KW-1003">Cell membrane</keyword>
<evidence type="ECO:0000256" key="4">
    <source>
        <dbReference type="ARBA" id="ARBA00022475"/>
    </source>
</evidence>
<feature type="transmembrane region" description="Helical" evidence="8">
    <location>
        <begin position="6"/>
        <end position="24"/>
    </location>
</feature>
<evidence type="ECO:0000256" key="2">
    <source>
        <dbReference type="ARBA" id="ARBA00010145"/>
    </source>
</evidence>
<sequence length="308" mass="34379">MLLHILLHNIAPVFFLISLGYILGKGFRLDIRSLSKISIYVLVPSTMIVKMYETGVDIKLLMPAFFTVAFVLILSVVSIIPARLRGYCDSRKNAFKNAIMFYNSGNFGLPLISLVFANTPMLEYAVSNQIMVMMSQNLLNYTLGFYNAARGKMDLKSAVKAVFKMPTVYTILLVLLLKIIPYDVRKFFLWPAVVYASDAMIAVNLLILGIQLSSVSFNFKDFDVYLAAFMRLCVAPLLAYLLIIAFRISGVMAKTLLIAGGLPTAVNTVLIAVEFENEHQFATQTVVVTTLLCLFTLPVVIFFAQRAF</sequence>
<dbReference type="InterPro" id="IPR038770">
    <property type="entry name" value="Na+/solute_symporter_sf"/>
</dbReference>
<name>A0A1I5XHE3_9FIRM</name>
<dbReference type="EMBL" id="FOXR01000026">
    <property type="protein sequence ID" value="SFQ31395.1"/>
    <property type="molecule type" value="Genomic_DNA"/>
</dbReference>
<gene>
    <name evidence="9" type="ORF">SAMN05444406_12618</name>
</gene>
<comment type="similarity">
    <text evidence="2">Belongs to the auxin efflux carrier (TC 2.A.69) family.</text>
</comment>
<feature type="transmembrane region" description="Helical" evidence="8">
    <location>
        <begin position="224"/>
        <end position="244"/>
    </location>
</feature>
<dbReference type="GO" id="GO:0055085">
    <property type="term" value="P:transmembrane transport"/>
    <property type="evidence" value="ECO:0007669"/>
    <property type="project" value="InterPro"/>
</dbReference>
<feature type="transmembrane region" description="Helical" evidence="8">
    <location>
        <begin position="256"/>
        <end position="275"/>
    </location>
</feature>
<reference evidence="9 10" key="1">
    <citation type="submission" date="2016-10" db="EMBL/GenBank/DDBJ databases">
        <authorList>
            <person name="de Groot N.N."/>
        </authorList>
    </citation>
    <scope>NUCLEOTIDE SEQUENCE [LARGE SCALE GENOMIC DNA]</scope>
    <source>
        <strain evidence="9 10">DSM 20678</strain>
    </source>
</reference>
<proteinExistence type="inferred from homology"/>
<dbReference type="PANTHER" id="PTHR36838">
    <property type="entry name" value="AUXIN EFFLUX CARRIER FAMILY PROTEIN"/>
    <property type="match status" value="1"/>
</dbReference>
<comment type="subcellular location">
    <subcellularLocation>
        <location evidence="1">Cell membrane</location>
        <topology evidence="1">Multi-pass membrane protein</topology>
    </subcellularLocation>
</comment>
<dbReference type="OrthoDB" id="527159at2"/>
<dbReference type="PANTHER" id="PTHR36838:SF1">
    <property type="entry name" value="SLR1864 PROTEIN"/>
    <property type="match status" value="1"/>
</dbReference>
<evidence type="ECO:0008006" key="11">
    <source>
        <dbReference type="Google" id="ProtNLM"/>
    </source>
</evidence>
<organism evidence="9 10">
    <name type="scientific">Caldicoprobacter faecalis</name>
    <dbReference type="NCBI Taxonomy" id="937334"/>
    <lineage>
        <taxon>Bacteria</taxon>
        <taxon>Bacillati</taxon>
        <taxon>Bacillota</taxon>
        <taxon>Clostridia</taxon>
        <taxon>Caldicoprobacterales</taxon>
        <taxon>Caldicoprobacteraceae</taxon>
        <taxon>Caldicoprobacter</taxon>
    </lineage>
</organism>